<gene>
    <name evidence="2" type="ORF">F2Q69_00020216</name>
</gene>
<comment type="caution">
    <text evidence="2">The sequence shown here is derived from an EMBL/GenBank/DDBJ whole genome shotgun (WGS) entry which is preliminary data.</text>
</comment>
<name>A0A8S9QTQ9_BRACR</name>
<feature type="region of interest" description="Disordered" evidence="1">
    <location>
        <begin position="109"/>
        <end position="143"/>
    </location>
</feature>
<evidence type="ECO:0000313" key="3">
    <source>
        <dbReference type="Proteomes" id="UP000712600"/>
    </source>
</evidence>
<proteinExistence type="predicted"/>
<feature type="region of interest" description="Disordered" evidence="1">
    <location>
        <begin position="1"/>
        <end position="75"/>
    </location>
</feature>
<evidence type="ECO:0000256" key="1">
    <source>
        <dbReference type="SAM" id="MobiDB-lite"/>
    </source>
</evidence>
<reference evidence="2" key="1">
    <citation type="submission" date="2019-12" db="EMBL/GenBank/DDBJ databases">
        <title>Genome sequencing and annotation of Brassica cretica.</title>
        <authorList>
            <person name="Studholme D.J."/>
            <person name="Sarris P."/>
        </authorList>
    </citation>
    <scope>NUCLEOTIDE SEQUENCE</scope>
    <source>
        <strain evidence="2">PFS-109/04</strain>
        <tissue evidence="2">Leaf</tissue>
    </source>
</reference>
<organism evidence="2 3">
    <name type="scientific">Brassica cretica</name>
    <name type="common">Mustard</name>
    <dbReference type="NCBI Taxonomy" id="69181"/>
    <lineage>
        <taxon>Eukaryota</taxon>
        <taxon>Viridiplantae</taxon>
        <taxon>Streptophyta</taxon>
        <taxon>Embryophyta</taxon>
        <taxon>Tracheophyta</taxon>
        <taxon>Spermatophyta</taxon>
        <taxon>Magnoliopsida</taxon>
        <taxon>eudicotyledons</taxon>
        <taxon>Gunneridae</taxon>
        <taxon>Pentapetalae</taxon>
        <taxon>rosids</taxon>
        <taxon>malvids</taxon>
        <taxon>Brassicales</taxon>
        <taxon>Brassicaceae</taxon>
        <taxon>Brassiceae</taxon>
        <taxon>Brassica</taxon>
    </lineage>
</organism>
<dbReference type="EMBL" id="QGKX02001290">
    <property type="protein sequence ID" value="KAF3541634.1"/>
    <property type="molecule type" value="Genomic_DNA"/>
</dbReference>
<dbReference type="AlphaFoldDB" id="A0A8S9QTQ9"/>
<evidence type="ECO:0000313" key="2">
    <source>
        <dbReference type="EMBL" id="KAF3541634.1"/>
    </source>
</evidence>
<protein>
    <submittedName>
        <fullName evidence="2">Uncharacterized protein</fullName>
    </submittedName>
</protein>
<sequence length="184" mass="21030">MAFRSRHGTNQEVIREVKHHTMNTSRSAGQKSRDSYHEISSRDTHARGNTAQLRRNEDRRYDYSNLTEPLENEGEITEKAKHTLQDTILIGEVDTKHYHRELKAIERLGDTNPTNHKASEGAELYDSDNSRRVPTEKREGTPAPDALISYLFGPWCEGPSIGAWTRLLPSRALLVDLLDRLKVL</sequence>
<dbReference type="Proteomes" id="UP000712600">
    <property type="component" value="Unassembled WGS sequence"/>
</dbReference>
<accession>A0A8S9QTQ9</accession>
<feature type="compositionally biased region" description="Basic and acidic residues" evidence="1">
    <location>
        <begin position="128"/>
        <end position="140"/>
    </location>
</feature>
<feature type="compositionally biased region" description="Basic and acidic residues" evidence="1">
    <location>
        <begin position="31"/>
        <end position="46"/>
    </location>
</feature>